<evidence type="ECO:0000259" key="6">
    <source>
        <dbReference type="Pfam" id="PF24883"/>
    </source>
</evidence>
<dbReference type="Pfam" id="PF24883">
    <property type="entry name" value="NPHP3_N"/>
    <property type="match status" value="1"/>
</dbReference>
<dbReference type="InterPro" id="IPR054471">
    <property type="entry name" value="GPIID_WHD"/>
</dbReference>
<dbReference type="InterPro" id="IPR056884">
    <property type="entry name" value="NPHP3-like_N"/>
</dbReference>
<dbReference type="InterPro" id="IPR027417">
    <property type="entry name" value="P-loop_NTPase"/>
</dbReference>
<dbReference type="SUPFAM" id="SSF50978">
    <property type="entry name" value="WD40 repeat-like"/>
    <property type="match status" value="1"/>
</dbReference>
<feature type="domain" description="Nephrocystin 3-like N-terminal" evidence="6">
    <location>
        <begin position="383"/>
        <end position="544"/>
    </location>
</feature>
<accession>G2R8Q2</accession>
<name>G2R8Q2_THETT</name>
<dbReference type="KEGG" id="ttt:THITE_125061"/>
<dbReference type="Pfam" id="PF22939">
    <property type="entry name" value="WHD_GPIID"/>
    <property type="match status" value="1"/>
</dbReference>
<dbReference type="eggNOG" id="KOG2029">
    <property type="taxonomic scope" value="Eukaryota"/>
</dbReference>
<evidence type="ECO:0000259" key="4">
    <source>
        <dbReference type="Pfam" id="PF05057"/>
    </source>
</evidence>
<dbReference type="Proteomes" id="UP000008181">
    <property type="component" value="Chromosome 3"/>
</dbReference>
<evidence type="ECO:0000256" key="2">
    <source>
        <dbReference type="ARBA" id="ARBA00022737"/>
    </source>
</evidence>
<dbReference type="PANTHER" id="PTHR10039">
    <property type="entry name" value="AMELOGENIN"/>
    <property type="match status" value="1"/>
</dbReference>
<keyword evidence="2" id="KW-0677">Repeat</keyword>
<evidence type="ECO:0000313" key="7">
    <source>
        <dbReference type="EMBL" id="AEO68268.1"/>
    </source>
</evidence>
<dbReference type="PANTHER" id="PTHR10039:SF16">
    <property type="entry name" value="GPI INOSITOL-DEACYLASE"/>
    <property type="match status" value="1"/>
</dbReference>
<dbReference type="EMBL" id="CP003011">
    <property type="protein sequence ID" value="AEO68268.1"/>
    <property type="molecule type" value="Genomic_DNA"/>
</dbReference>
<dbReference type="SUPFAM" id="SSF52540">
    <property type="entry name" value="P-loop containing nucleoside triphosphate hydrolases"/>
    <property type="match status" value="1"/>
</dbReference>
<reference evidence="7 8" key="1">
    <citation type="journal article" date="2011" name="Nat. Biotechnol.">
        <title>Comparative genomic analysis of the thermophilic biomass-degrading fungi Myceliophthora thermophila and Thielavia terrestris.</title>
        <authorList>
            <person name="Berka R.M."/>
            <person name="Grigoriev I.V."/>
            <person name="Otillar R."/>
            <person name="Salamov A."/>
            <person name="Grimwood J."/>
            <person name="Reid I."/>
            <person name="Ishmael N."/>
            <person name="John T."/>
            <person name="Darmond C."/>
            <person name="Moisan M.-C."/>
            <person name="Henrissat B."/>
            <person name="Coutinho P.M."/>
            <person name="Lombard V."/>
            <person name="Natvig D.O."/>
            <person name="Lindquist E."/>
            <person name="Schmutz J."/>
            <person name="Lucas S."/>
            <person name="Harris P."/>
            <person name="Powlowski J."/>
            <person name="Bellemare A."/>
            <person name="Taylor D."/>
            <person name="Butler G."/>
            <person name="de Vries R.P."/>
            <person name="Allijn I.E."/>
            <person name="van den Brink J."/>
            <person name="Ushinsky S."/>
            <person name="Storms R."/>
            <person name="Powell A.J."/>
            <person name="Paulsen I.T."/>
            <person name="Elbourne L.D.H."/>
            <person name="Baker S.E."/>
            <person name="Magnuson J."/>
            <person name="LaBoissiere S."/>
            <person name="Clutterbuck A.J."/>
            <person name="Martinez D."/>
            <person name="Wogulis M."/>
            <person name="de Leon A.L."/>
            <person name="Rey M.W."/>
            <person name="Tsang A."/>
        </authorList>
    </citation>
    <scope>NUCLEOTIDE SEQUENCE [LARGE SCALE GENOMIC DNA]</scope>
    <source>
        <strain evidence="8">ATCC 38088 / NRRL 8126</strain>
    </source>
</reference>
<evidence type="ECO:0000259" key="5">
    <source>
        <dbReference type="Pfam" id="PF22939"/>
    </source>
</evidence>
<keyword evidence="8" id="KW-1185">Reference proteome</keyword>
<dbReference type="RefSeq" id="XP_003654604.1">
    <property type="nucleotide sequence ID" value="XM_003654556.1"/>
</dbReference>
<dbReference type="InterPro" id="IPR029058">
    <property type="entry name" value="AB_hydrolase_fold"/>
</dbReference>
<proteinExistence type="inferred from homology"/>
<dbReference type="Pfam" id="PF05057">
    <property type="entry name" value="DUF676"/>
    <property type="match status" value="1"/>
</dbReference>
<comment type="similarity">
    <text evidence="1">Belongs to the putative lipase ROG1 family.</text>
</comment>
<dbReference type="HOGENOM" id="CLU_001384_2_0_1"/>
<feature type="domain" description="GPI inositol-deacylase winged helix" evidence="5">
    <location>
        <begin position="655"/>
        <end position="726"/>
    </location>
</feature>
<evidence type="ECO:0000256" key="3">
    <source>
        <dbReference type="SAM" id="MobiDB-lite"/>
    </source>
</evidence>
<dbReference type="Gene3D" id="2.130.10.10">
    <property type="entry name" value="YVTN repeat-like/Quinoprotein amine dehydrogenase"/>
    <property type="match status" value="1"/>
</dbReference>
<dbReference type="SUPFAM" id="SSF53474">
    <property type="entry name" value="alpha/beta-Hydrolases"/>
    <property type="match status" value="1"/>
</dbReference>
<dbReference type="InterPro" id="IPR007751">
    <property type="entry name" value="DUF676_lipase-like"/>
</dbReference>
<dbReference type="GeneID" id="11518653"/>
<feature type="domain" description="DUF676" evidence="4">
    <location>
        <begin position="118"/>
        <end position="253"/>
    </location>
</feature>
<dbReference type="InterPro" id="IPR015943">
    <property type="entry name" value="WD40/YVTN_repeat-like_dom_sf"/>
</dbReference>
<dbReference type="SUPFAM" id="SSF69322">
    <property type="entry name" value="Tricorn protease domain 2"/>
    <property type="match status" value="1"/>
</dbReference>
<feature type="region of interest" description="Disordered" evidence="3">
    <location>
        <begin position="22"/>
        <end position="86"/>
    </location>
</feature>
<evidence type="ECO:0000256" key="1">
    <source>
        <dbReference type="ARBA" id="ARBA00007920"/>
    </source>
</evidence>
<gene>
    <name evidence="7" type="ORF">THITE_125061</name>
</gene>
<dbReference type="OrthoDB" id="1658288at2759"/>
<sequence length="1508" mass="166755">MAEMLKQARSFNAANGLEEMSIDGALAQNSSAPARVEERPSLPPYEPSSERPQQQTLPPSWSLKVETGVPPPAHHSSALSDIHDQLDLPPQRRRSWDRRDDPLGLLVLHTPPERTVDIVFIHGLGGSSLQSWCRDRDLNKLWPKLWLPDDLPTARVLTFGYNAHFSSKQEQATSTIGDFANDLLFRMKYGENTPERLGQVPIIFVAHSMGGLVFKKAFVQGHLNPEFNEIVSMIKAVLFLATPHRGTDLAETLSKLLSTSFFGHSLKKYVTELARRSPTIDELNEAFRHRASKLQIFSFYETMTTTAGPMSLMIVDKSTAVMGYPNETPAPLAANHHDVCKFTSASDPNYASVVGALRSLASSILAGPPEEDLALGRSAVKEGTCEGFLASEEVDSWLHSTSQRVLWVHAQPGGGKSTLCSFVIQRLLDDGHRCAYFFFKFGQRDKQSTSSMLRSLAYQTAHELPAFRRSLVDLARSGVRLSKADSGVVWDKVYSSMPGNLRTDKTIYWVIDGLDEAESSRRVVELLSRAAELESHLHILVFSRALPSINQAFQLARRKISIADMPLPDNQQDIRLMVAEEIEYLLSGEDFKAKAVDEIVARSQGNFLWASLVTKQVVKCHREDEVRRVLESTPDGMHGLYDRMMDAIKNLETDEDKALAKKLLTWAMYSKTPVTVEELAEVYPAELGSIMNISHTASQVCGQFVVVNPEGRVTLVHHSAREYLRRTNCGPFALDPVYANEEILSKCLAILCDKGLRRKLQMLKVPQFLLYASTSWAAHLEESSPDSKQILDALVRFFSGPYPLAWIQYLAMSGRLSELFGASRRLTSYSPALIYQCIPALSPASSIIHRKFGENPAATLSVSGLSNAEWDDCLARVSGGTGRALLVAASPLYLAVVADWSLEISADNPRRERAIEFKFDENDSLMMVSDLRRVHRLHTRHSGQGPTIWERLDQGLLNEPGVPKGVFLGTPSSVAFNSDCTQIAVAYRSFPLSVWTVEAPRMVARLMKKTKHGRSPVISYTGTNKIVWHPSGTYILGIFGQILKWSPEDDTYEEAKRVTGVDPHELACSPDGRVFVTSDVQGYIKIYDFSSMSLIYKLSSEDRIEQILFSPDSNRFYDLRGSYCNVWEPNCLLRLADASPEQISDTDSAAEDDFWSATGESLGTPTSFPASESHVESKPAIMAVSSGRGPNGLFVATANSAGSISIYDAVGRRQYEIAKARFGTTANILAWSPKYDRLAHVLSGGATCVRSVGVDYASGRLLSTEVVYSEELSPTSRGLTRQLLFDGTGGRLLVCGTKACQVLSLPDGVVLAEHQLPHDDDKPEELKWHRHNTEPQHVLCFSASSVTVFSWNDLKPQISISLELSNPDAKDDDPLPVTIDAILDSYSPRFLLLRTFTMVYNRRHYGFCVLPTTHICARTPPPSTSTSTPTEQDSSTSSTAIEIKPILLPPALTSTVAHAIGILPDGRLVFLDRALWVCTTGLLLRDGAVLVPSKGEVAIMRGDLVIDF</sequence>
<protein>
    <submittedName>
        <fullName evidence="7">Uncharacterized protein</fullName>
    </submittedName>
</protein>
<feature type="region of interest" description="Disordered" evidence="3">
    <location>
        <begin position="1419"/>
        <end position="1438"/>
    </location>
</feature>
<evidence type="ECO:0000313" key="8">
    <source>
        <dbReference type="Proteomes" id="UP000008181"/>
    </source>
</evidence>
<dbReference type="Gene3D" id="3.40.50.1820">
    <property type="entry name" value="alpha/beta hydrolase"/>
    <property type="match status" value="1"/>
</dbReference>
<dbReference type="InterPro" id="IPR036322">
    <property type="entry name" value="WD40_repeat_dom_sf"/>
</dbReference>
<dbReference type="Gene3D" id="3.40.50.300">
    <property type="entry name" value="P-loop containing nucleotide triphosphate hydrolases"/>
    <property type="match status" value="1"/>
</dbReference>
<feature type="compositionally biased region" description="Polar residues" evidence="3">
    <location>
        <begin position="50"/>
        <end position="59"/>
    </location>
</feature>
<organism evidence="7 8">
    <name type="scientific">Thermothielavioides terrestris (strain ATCC 38088 / NRRL 8126)</name>
    <name type="common">Thielavia terrestris</name>
    <dbReference type="NCBI Taxonomy" id="578455"/>
    <lineage>
        <taxon>Eukaryota</taxon>
        <taxon>Fungi</taxon>
        <taxon>Dikarya</taxon>
        <taxon>Ascomycota</taxon>
        <taxon>Pezizomycotina</taxon>
        <taxon>Sordariomycetes</taxon>
        <taxon>Sordariomycetidae</taxon>
        <taxon>Sordariales</taxon>
        <taxon>Chaetomiaceae</taxon>
        <taxon>Thermothielavioides</taxon>
        <taxon>Thermothielavioides terrestris</taxon>
    </lineage>
</organism>
<feature type="compositionally biased region" description="Low complexity" evidence="3">
    <location>
        <begin position="1424"/>
        <end position="1438"/>
    </location>
</feature>